<comment type="caution">
    <text evidence="1">The sequence shown here is derived from an EMBL/GenBank/DDBJ whole genome shotgun (WGS) entry which is preliminary data.</text>
</comment>
<evidence type="ECO:0000313" key="1">
    <source>
        <dbReference type="EMBL" id="GAH78127.1"/>
    </source>
</evidence>
<name>X1I8V6_9ZZZZ</name>
<dbReference type="AlphaFoldDB" id="X1I8V6"/>
<organism evidence="1">
    <name type="scientific">marine sediment metagenome</name>
    <dbReference type="NCBI Taxonomy" id="412755"/>
    <lineage>
        <taxon>unclassified sequences</taxon>
        <taxon>metagenomes</taxon>
        <taxon>ecological metagenomes</taxon>
    </lineage>
</organism>
<gene>
    <name evidence="1" type="ORF">S03H2_66102</name>
</gene>
<proteinExistence type="predicted"/>
<reference evidence="1" key="1">
    <citation type="journal article" date="2014" name="Front. Microbiol.">
        <title>High frequency of phylogenetically diverse reductive dehalogenase-homologous genes in deep subseafloor sedimentary metagenomes.</title>
        <authorList>
            <person name="Kawai M."/>
            <person name="Futagami T."/>
            <person name="Toyoda A."/>
            <person name="Takaki Y."/>
            <person name="Nishi S."/>
            <person name="Hori S."/>
            <person name="Arai W."/>
            <person name="Tsubouchi T."/>
            <person name="Morono Y."/>
            <person name="Uchiyama I."/>
            <person name="Ito T."/>
            <person name="Fujiyama A."/>
            <person name="Inagaki F."/>
            <person name="Takami H."/>
        </authorList>
    </citation>
    <scope>NUCLEOTIDE SEQUENCE</scope>
    <source>
        <strain evidence="1">Expedition CK06-06</strain>
    </source>
</reference>
<feature type="non-terminal residue" evidence="1">
    <location>
        <position position="1"/>
    </location>
</feature>
<dbReference type="EMBL" id="BARU01043128">
    <property type="protein sequence ID" value="GAH78127.1"/>
    <property type="molecule type" value="Genomic_DNA"/>
</dbReference>
<accession>X1I8V6</accession>
<evidence type="ECO:0008006" key="2">
    <source>
        <dbReference type="Google" id="ProtNLM"/>
    </source>
</evidence>
<protein>
    <recommendedName>
        <fullName evidence="2">NADH:ubiquinone oxidoreductase intermediate-associated protein 30 domain-containing protein</fullName>
    </recommendedName>
</protein>
<sequence length="107" mass="12196">SWSSMGIDFIYPLDLRGKQIVLRLKGKQGGEKFELTFRDKFAQDYMPQLVLAPKIKGLSGDWQKIKVVFDAHQPKIDLSCVVHMGLEFGTSTVQNDIQKELVFPNLQ</sequence>